<evidence type="ECO:0008006" key="4">
    <source>
        <dbReference type="Google" id="ProtNLM"/>
    </source>
</evidence>
<accession>A0A4Q0YQJ3</accession>
<evidence type="ECO:0000256" key="1">
    <source>
        <dbReference type="SAM" id="SignalP"/>
    </source>
</evidence>
<dbReference type="AlphaFoldDB" id="A0A4Q0YQJ3"/>
<reference evidence="2 3" key="1">
    <citation type="submission" date="2017-10" db="EMBL/GenBank/DDBJ databases">
        <title>Nyctiphanis sp. nov., isolated from the stomach of the euphausiid Nyctiphanes simplex (Hansen, 1911) in the Gulf of California.</title>
        <authorList>
            <person name="Gomez-Gil B."/>
            <person name="Aguilar-Mendez M."/>
            <person name="Lopez-Cortes A."/>
            <person name="Gomez-Gutierrez J."/>
            <person name="Roque A."/>
            <person name="Lang E."/>
            <person name="Gonzalez-Castillo A."/>
        </authorList>
    </citation>
    <scope>NUCLEOTIDE SEQUENCE [LARGE SCALE GENOMIC DNA]</scope>
    <source>
        <strain evidence="2 3">CAIM 600</strain>
    </source>
</reference>
<dbReference type="InterPro" id="IPR013783">
    <property type="entry name" value="Ig-like_fold"/>
</dbReference>
<feature type="chain" id="PRO_5020777254" description="Carboxypeptidase regulatory-like domain-containing protein" evidence="1">
    <location>
        <begin position="24"/>
        <end position="329"/>
    </location>
</feature>
<dbReference type="Proteomes" id="UP000290287">
    <property type="component" value="Unassembled WGS sequence"/>
</dbReference>
<gene>
    <name evidence="2" type="ORF">CS022_13270</name>
</gene>
<sequence>MYKYILFSALFTLLSLLSSFTHAHGSKQHYWWGGAFSHPQPCHNHINPNPFHYYWAQFFWWHNHCLNQQPNADAGDNQDVASDTLVKLDGTNSADPDGILVRYYWRQVRGPWVKLSGRHSPSASFTAPDVSEETRLVFRLTVKDNMWARDVDFVSVNISPADATSNVNLRIRSVDGSPVSNAELSFFQSGVGVSDLATIVSGSQQVAVDPETDYALKVNAPGFAVQSVPFSSPASGGETDLTVTLIPRGSVINVTAAGNTSENGADGATVSFNASEFVDDNGNAVTQEIQLTITPVDISQPAHWLPSPATLRAFWKEAGPRLQSSVWVR</sequence>
<organism evidence="2 3">
    <name type="scientific">Veronia nyctiphanis</name>
    <dbReference type="NCBI Taxonomy" id="1278244"/>
    <lineage>
        <taxon>Bacteria</taxon>
        <taxon>Pseudomonadati</taxon>
        <taxon>Pseudomonadota</taxon>
        <taxon>Gammaproteobacteria</taxon>
        <taxon>Vibrionales</taxon>
        <taxon>Vibrionaceae</taxon>
        <taxon>Veronia</taxon>
    </lineage>
</organism>
<dbReference type="RefSeq" id="WP_129122668.1">
    <property type="nucleotide sequence ID" value="NZ_PEIB01000015.1"/>
</dbReference>
<protein>
    <recommendedName>
        <fullName evidence="4">Carboxypeptidase regulatory-like domain-containing protein</fullName>
    </recommendedName>
</protein>
<dbReference type="Pfam" id="PF22352">
    <property type="entry name" value="K319L-like_PKD"/>
    <property type="match status" value="1"/>
</dbReference>
<comment type="caution">
    <text evidence="2">The sequence shown here is derived from an EMBL/GenBank/DDBJ whole genome shotgun (WGS) entry which is preliminary data.</text>
</comment>
<name>A0A4Q0YQJ3_9GAMM</name>
<dbReference type="OrthoDB" id="9815730at2"/>
<keyword evidence="1" id="KW-0732">Signal</keyword>
<keyword evidence="3" id="KW-1185">Reference proteome</keyword>
<evidence type="ECO:0000313" key="2">
    <source>
        <dbReference type="EMBL" id="RXJ72823.1"/>
    </source>
</evidence>
<proteinExistence type="predicted"/>
<dbReference type="EMBL" id="PEIB01000015">
    <property type="protein sequence ID" value="RXJ72823.1"/>
    <property type="molecule type" value="Genomic_DNA"/>
</dbReference>
<dbReference type="Gene3D" id="2.60.40.10">
    <property type="entry name" value="Immunoglobulins"/>
    <property type="match status" value="1"/>
</dbReference>
<feature type="signal peptide" evidence="1">
    <location>
        <begin position="1"/>
        <end position="23"/>
    </location>
</feature>
<evidence type="ECO:0000313" key="3">
    <source>
        <dbReference type="Proteomes" id="UP000290287"/>
    </source>
</evidence>